<dbReference type="PANTHER" id="PTHR12277:SF81">
    <property type="entry name" value="PROTEIN ABHD13"/>
    <property type="match status" value="1"/>
</dbReference>
<dbReference type="Pfam" id="PF00561">
    <property type="entry name" value="Abhydrolase_1"/>
    <property type="match status" value="1"/>
</dbReference>
<dbReference type="InterPro" id="IPR029058">
    <property type="entry name" value="AB_hydrolase_fold"/>
</dbReference>
<dbReference type="Gene3D" id="3.40.50.1820">
    <property type="entry name" value="alpha/beta hydrolase"/>
    <property type="match status" value="1"/>
</dbReference>
<dbReference type="InterPro" id="IPR000073">
    <property type="entry name" value="AB_hydrolase_1"/>
</dbReference>
<dbReference type="AlphaFoldDB" id="A0A931FUC0"/>
<protein>
    <submittedName>
        <fullName evidence="2">Alpha/beta hydrolase</fullName>
    </submittedName>
</protein>
<keyword evidence="2" id="KW-0378">Hydrolase</keyword>
<dbReference type="SUPFAM" id="SSF53474">
    <property type="entry name" value="alpha/beta-Hydrolases"/>
    <property type="match status" value="1"/>
</dbReference>
<sequence>MIRHLSRLAMALLGLYACAIGALFLGQRNLEYPTSQQRATAAEANLVGFQDLVLTTPDGETLVAWWKPPQPGKAVIIYFHGNGGTLWSRRLRAHALTKTGRGLLMVSYRGYSGSTGSPTETGLHTDALTAYNWVTQSYEASRLVTYGESLGTGVAVRLATERSIAGLILDAPYTSTADVASKVYWYVPVGLLMLDQFRSLDIIQRVKAPILIMHGTRDPVVPFEFGEKLFRAAPEPKTFLRLEGVGHSSNLERGGLKAVDDFVGAIETRAELELPIHP</sequence>
<gene>
    <name evidence="2" type="ORF">I2H38_19035</name>
</gene>
<keyword evidence="3" id="KW-1185">Reference proteome</keyword>
<proteinExistence type="predicted"/>
<evidence type="ECO:0000259" key="1">
    <source>
        <dbReference type="Pfam" id="PF00561"/>
    </source>
</evidence>
<dbReference type="GO" id="GO:0016787">
    <property type="term" value="F:hydrolase activity"/>
    <property type="evidence" value="ECO:0007669"/>
    <property type="project" value="UniProtKB-KW"/>
</dbReference>
<dbReference type="PROSITE" id="PS51257">
    <property type="entry name" value="PROKAR_LIPOPROTEIN"/>
    <property type="match status" value="1"/>
</dbReference>
<dbReference type="PANTHER" id="PTHR12277">
    <property type="entry name" value="ALPHA/BETA HYDROLASE DOMAIN-CONTAINING PROTEIN"/>
    <property type="match status" value="1"/>
</dbReference>
<name>A0A931FUC0_9HYPH</name>
<dbReference type="RefSeq" id="WP_196273456.1">
    <property type="nucleotide sequence ID" value="NZ_JADQDO010000014.1"/>
</dbReference>
<organism evidence="2 3">
    <name type="scientific">Microvirga alba</name>
    <dbReference type="NCBI Taxonomy" id="2791025"/>
    <lineage>
        <taxon>Bacteria</taxon>
        <taxon>Pseudomonadati</taxon>
        <taxon>Pseudomonadota</taxon>
        <taxon>Alphaproteobacteria</taxon>
        <taxon>Hyphomicrobiales</taxon>
        <taxon>Methylobacteriaceae</taxon>
        <taxon>Microvirga</taxon>
    </lineage>
</organism>
<dbReference type="EMBL" id="JADQDO010000014">
    <property type="protein sequence ID" value="MBF9235461.1"/>
    <property type="molecule type" value="Genomic_DNA"/>
</dbReference>
<evidence type="ECO:0000313" key="2">
    <source>
        <dbReference type="EMBL" id="MBF9235461.1"/>
    </source>
</evidence>
<dbReference type="Proteomes" id="UP000599312">
    <property type="component" value="Unassembled WGS sequence"/>
</dbReference>
<reference evidence="2" key="1">
    <citation type="submission" date="2020-11" db="EMBL/GenBank/DDBJ databases">
        <authorList>
            <person name="Kim M.K."/>
        </authorList>
    </citation>
    <scope>NUCLEOTIDE SEQUENCE</scope>
    <source>
        <strain evidence="2">BT350</strain>
    </source>
</reference>
<evidence type="ECO:0000313" key="3">
    <source>
        <dbReference type="Proteomes" id="UP000599312"/>
    </source>
</evidence>
<feature type="domain" description="AB hydrolase-1" evidence="1">
    <location>
        <begin position="75"/>
        <end position="177"/>
    </location>
</feature>
<comment type="caution">
    <text evidence="2">The sequence shown here is derived from an EMBL/GenBank/DDBJ whole genome shotgun (WGS) entry which is preliminary data.</text>
</comment>
<accession>A0A931FUC0</accession>